<evidence type="ECO:0000256" key="18">
    <source>
        <dbReference type="PIRSR" id="PIRSR601548-4"/>
    </source>
</evidence>
<evidence type="ECO:0000256" key="3">
    <source>
        <dbReference type="ARBA" id="ARBA00022645"/>
    </source>
</evidence>
<dbReference type="PANTHER" id="PTHR10514">
    <property type="entry name" value="ANGIOTENSIN-CONVERTING ENZYME"/>
    <property type="match status" value="1"/>
</dbReference>
<evidence type="ECO:0000256" key="17">
    <source>
        <dbReference type="PIRSR" id="PIRSR601548-3"/>
    </source>
</evidence>
<dbReference type="GO" id="GO:0004180">
    <property type="term" value="F:carboxypeptidase activity"/>
    <property type="evidence" value="ECO:0007669"/>
    <property type="project" value="UniProtKB-KW"/>
</dbReference>
<feature type="active site" description="Proton donor 1" evidence="14">
    <location>
        <position position="1096"/>
    </location>
</feature>
<evidence type="ECO:0000256" key="15">
    <source>
        <dbReference type="PIRSR" id="PIRSR601548-11"/>
    </source>
</evidence>
<dbReference type="GO" id="GO:0006508">
    <property type="term" value="P:proteolysis"/>
    <property type="evidence" value="ECO:0007669"/>
    <property type="project" value="UniProtKB-KW"/>
</dbReference>
<feature type="disulfide bond" evidence="20">
    <location>
        <begin position="348"/>
        <end position="366"/>
    </location>
</feature>
<comment type="similarity">
    <text evidence="2 20 21">Belongs to the peptidase M2 family.</text>
</comment>
<keyword evidence="23" id="KW-0812">Transmembrane</keyword>
<dbReference type="GO" id="GO:0008237">
    <property type="term" value="F:metallopeptidase activity"/>
    <property type="evidence" value="ECO:0007669"/>
    <property type="project" value="UniProtKB-KW"/>
</dbReference>
<evidence type="ECO:0000256" key="11">
    <source>
        <dbReference type="ARBA" id="ARBA00023180"/>
    </source>
</evidence>
<evidence type="ECO:0000256" key="13">
    <source>
        <dbReference type="ARBA" id="ARBA00039858"/>
    </source>
</evidence>
<dbReference type="Pfam" id="PF01401">
    <property type="entry name" value="Peptidase_M2"/>
    <property type="match status" value="3"/>
</dbReference>
<keyword evidence="23" id="KW-1133">Transmembrane helix</keyword>
<dbReference type="OrthoDB" id="10029630at2759"/>
<feature type="binding site" evidence="17">
    <location>
        <position position="969"/>
    </location>
    <ligand>
        <name>Zn(2+)</name>
        <dbReference type="ChEBI" id="CHEBI:29105"/>
        <label>1</label>
        <note>catalytic</note>
    </ligand>
</feature>
<evidence type="ECO:0000313" key="26">
    <source>
        <dbReference type="Proteomes" id="UP000327044"/>
    </source>
</evidence>
<feature type="binding site" evidence="17">
    <location>
        <position position="965"/>
    </location>
    <ligand>
        <name>Zn(2+)</name>
        <dbReference type="ChEBI" id="CHEBI:29105"/>
        <label>1</label>
        <note>catalytic</note>
    </ligand>
</feature>
<evidence type="ECO:0000256" key="23">
    <source>
        <dbReference type="SAM" id="Phobius"/>
    </source>
</evidence>
<accession>A0A5N4AXR5</accession>
<feature type="disulfide bond" evidence="18 20">
    <location>
        <begin position="1121"/>
        <end position="1139"/>
    </location>
</feature>
<keyword evidence="22" id="KW-0175">Coiled coil</keyword>
<feature type="disulfide bond" evidence="20">
    <location>
        <begin position="1519"/>
        <end position="1537"/>
    </location>
</feature>
<evidence type="ECO:0000256" key="12">
    <source>
        <dbReference type="ARBA" id="ARBA00036868"/>
    </source>
</evidence>
<reference evidence="25 26" key="1">
    <citation type="journal article" date="2018" name="Elife">
        <title>Firefly genomes illuminate parallel origins of bioluminescence in beetles.</title>
        <authorList>
            <person name="Fallon T.R."/>
            <person name="Lower S.E."/>
            <person name="Chang C.H."/>
            <person name="Bessho-Uehara M."/>
            <person name="Martin G.J."/>
            <person name="Bewick A.J."/>
            <person name="Behringer M."/>
            <person name="Debat H.J."/>
            <person name="Wong I."/>
            <person name="Day J.C."/>
            <person name="Suvorov A."/>
            <person name="Silva C.J."/>
            <person name="Stanger-Hall K.F."/>
            <person name="Hall D.W."/>
            <person name="Schmitz R.J."/>
            <person name="Nelson D.R."/>
            <person name="Lewis S.M."/>
            <person name="Shigenobu S."/>
            <person name="Bybee S.M."/>
            <person name="Larracuente A.M."/>
            <person name="Oba Y."/>
            <person name="Weng J.K."/>
        </authorList>
    </citation>
    <scope>NUCLEOTIDE SEQUENCE [LARGE SCALE GENOMIC DNA]</scope>
    <source>
        <strain evidence="25">1611_PpyrPB1</strain>
        <tissue evidence="25">Whole body</tissue>
    </source>
</reference>
<feature type="signal peptide" evidence="24">
    <location>
        <begin position="1"/>
        <end position="19"/>
    </location>
</feature>
<dbReference type="GO" id="GO:0046872">
    <property type="term" value="F:metal ion binding"/>
    <property type="evidence" value="ECO:0007669"/>
    <property type="project" value="UniProtKB-KW"/>
</dbReference>
<dbReference type="CDD" id="cd06461">
    <property type="entry name" value="M2_ACE"/>
    <property type="match status" value="4"/>
</dbReference>
<sequence>MEIYYCILIFSALLHYINGQTPPSTEEEVTKYLKTVYEQEASRLTNLFVEADWNFATDIANVDKEKAKTAATLQLAKYTKEQWEKVFNKVNATNYKDPLVKRQIQLLKVLGNAALSEVKLKELTSATNSMTNVYSTAKICPYKKPKCNIATEGLSLEPGIESIISNSNDYEELQYVWKAWRDATGAKMKSTYKQYVDLSNEAAKLNGFNDKGQMWKNDYESPKFEADMDKLWAQVKPLYDELHTYVARKLKKKYGNKIDITDGLIPAHVLGNMWGQSWINIGKLVKPFPNVPSIDVTAALKEKNRTVLELFKESDTFYKSLGLEPNDMSYNETLGAVITKPKDRDILCHASAWDFSNGKDFRIKMCTQVNYEDFVTVHHEMGHIQYFLLYKGQPIAFRNGANPGFHEAVGDTIALSVTTPKHLEKIGLATNYISSLAADLNVLMDMALERIAFLPFGLLIDKWRWDVFSGKVPENKWNEQWWKYREQIQKIKPPVSRSSNDFDPGAKFHVPGDSQYINYFVAHILEFQLYRSFCKLSRQYDPSDSKKPLHNCDFYQSKEVGQKLRAGLSLGWSKHWKEALKEMTGETDLDGTAIREYFQPLYDFLKVQNQIYTQDGLKTFLATEYERASSSMSNKVTIAEWNLATDLGNPDKQKAQLQASLESAEFDKKYWTTVFQNLNVNDYKDEALKRQLKSLKMIGSAALDEKKLTQLINTQNKMQNIYSTAKICPFDKQKCVLAKEGLSLEPHIEDVMARSRDYDELQYVWKEWRDATGKKMKDSYKTYVTLSNEVAVANGFKNTGEMWQSAYESDTFEQDLDKLWEQVKPLYNELHKYVGTKLKEVYGDKLDMKDGLIPAHVFGNMWAQSWTNLAPLLKPYPNASSVDVTAALIKQEYSVKEMFQLSDDFYQRLGLESCEMSYGDLALIVKPEGREVVCHASAWDFSDGKDFRIKMCTNINYEDLITIHHEMGHIQYDILYKDQPITFRGAANPGFHEAVGDTIALSVATPKHLKKVELLDESYVISKESDLNSLMDMALERVAFLPFGLLIDKWRWDVFAGKVDYKKWNEQWWNYRKMYQKVKAPVSRSEDDFDAGAKYHIPSGSQYINYFVARILQFQIYRSLCKASGQYDPNNPSLPLHQCDFYESVEAGKKLRKGLALGASKHWKVALKEITGEDYLDATAMLEYFDPLYKYLQMANSKDEDHLKEYLSKVYELEASQKANKLANARWDFATDVNNKEKEKKQLEATLENAQFNKKKWSDLFKNLYEGDYKDESLIRQIRFLKVLGNSALNEDKLTELSNAGSYMKNIYSTAKICPFNNKACSLEKEGWSLEPDIEYRLAHSENYEELEYIWSEWRKATGPKMKKRYQDYVRLSNEAAVANGFADKGELWRSSYESRTFIKDMDRIWEQVKPLYNELHRYVLKKLKKKYGDALNMDKGYIPAHLLGNMWAQSWINLKDLVRPFENGTLIDVSDVLQKNYTVKKMFETSNQFYTSLGLESCAMSYGPKAVIEKPKDRAILCHASAWDFSDKKDFRIKMCTERNYEDFITIHHEMGHIEYDILYKNQPISFRDGANPGFHEAIGDTIALSVATPKHLEKIGLLHNYDNSYESSINTLMNMALERVAFLPFGLLIDKWRWDVFAKLISPEKWNSHWWHYREMIQKVTPPVSRNDATDFDPGAKYHIPGDSQYINYFFAHILQFQLYKALCIKAKEYNESSPGTLHTCDYYQNRDAGKLLREGLTLGKSKHWKDALEIMTGSRELDASALLEYFQPLFEFLKKSNGPFPNDQELKNFLTLDYERSASMITNEQTHAEWNFVTDVNNPDKEQAQVAAALEAARFKKIYWDTYFKNLKTDNFKDELLKKQIKSLKLLGNAALNREDFKKYTETVNEMTKIYSTARICPYKQQNCNLQTEGIQLDPHMVNIMATSTDYAELSYVWAEWRRATSGIKNKYVKYVDLSNAAAEANEFRDKGEMWRSSYDSPTFINDMDKLWTDVKPLYDQLHTYVAKKLKEKYKDEFDFSDNLIPAHLLGNMWAQTWTNIFPLVKPYPNATSPNITAALLEQGFTALRMFETSDEFYKSLGLESNHMSYDVSSGAIIEKPTDRDILCHASAWDFSNGADFRIKMCTKVNHEDFITIHHEMGHIQYFILYKDQPITFRDSANPGFHEAVGDTIALSVATPEHLHKIGLLKDNIMTNESSINTLMEMALERVAFLPFGLLIDKWRWDVFSGMVPREEWNSRWWKYRNELQGVKAPVKRTANDFDPAAKYHVAGDSQYINYFVARILQFQMYKALCIEAGQYAPQDNKPLHKCDFYQSVKAGQKLRAGLSLGSSKHWSEALYAITGERQLNASALLEYFEPLMVYLKAQNVEPEESSQLVPIIVGSVVGAVLALGLTVFLVRKFRKKKD</sequence>
<evidence type="ECO:0000256" key="2">
    <source>
        <dbReference type="ARBA" id="ARBA00008139"/>
    </source>
</evidence>
<keyword evidence="4 21" id="KW-0645">Protease</keyword>
<dbReference type="PANTHER" id="PTHR10514:SF27">
    <property type="entry name" value="ANGIOTENSIN-CONVERTING ENZYME"/>
    <property type="match status" value="1"/>
</dbReference>
<keyword evidence="10 18" id="KW-1015">Disulfide bond</keyword>
<comment type="caution">
    <text evidence="25">The sequence shown here is derived from an EMBL/GenBank/DDBJ whole genome shotgun (WGS) entry which is preliminary data.</text>
</comment>
<feature type="binding site" evidence="19">
    <location>
        <position position="969"/>
    </location>
    <ligand>
        <name>Zn(2+)</name>
        <dbReference type="ChEBI" id="CHEBI:29105"/>
        <label>2</label>
        <note>catalytic</note>
    </ligand>
</feature>
<feature type="active site" description="Proton donor 2" evidence="15">
    <location>
        <position position="1096"/>
    </location>
</feature>
<comment type="catalytic activity">
    <reaction evidence="12">
        <text>Release of a C-terminal dipeptide, oligopeptide-|-Xaa-Yaa, when Xaa is not Pro, and Yaa is neither Asp nor Glu. Thus, conversion of angiotensin I to angiotensin II, with increase in vasoconstrictor activity, but no action on angiotensin II.</text>
        <dbReference type="EC" id="3.4.15.1"/>
    </reaction>
</comment>
<dbReference type="InParanoid" id="A0A5N4AXR5"/>
<dbReference type="PROSITE" id="PS52011">
    <property type="entry name" value="PEPTIDASE_M2"/>
    <property type="match status" value="4"/>
</dbReference>
<evidence type="ECO:0000256" key="21">
    <source>
        <dbReference type="RuleBase" id="RU361144"/>
    </source>
</evidence>
<evidence type="ECO:0000256" key="22">
    <source>
        <dbReference type="SAM" id="Coils"/>
    </source>
</evidence>
<feature type="binding site" evidence="16">
    <location>
        <position position="807"/>
    </location>
    <ligand>
        <name>chloride</name>
        <dbReference type="ChEBI" id="CHEBI:17996"/>
        <label>1</label>
    </ligand>
</feature>
<dbReference type="InterPro" id="IPR001548">
    <property type="entry name" value="Peptidase_M2"/>
</dbReference>
<keyword evidence="5 17" id="KW-0479">Metal-binding</keyword>
<dbReference type="EMBL" id="VVIM01000002">
    <property type="protein sequence ID" value="KAB0802038.1"/>
    <property type="molecule type" value="Genomic_DNA"/>
</dbReference>
<evidence type="ECO:0000256" key="1">
    <source>
        <dbReference type="ARBA" id="ARBA00001947"/>
    </source>
</evidence>
<keyword evidence="11 21" id="KW-0325">Glycoprotein</keyword>
<evidence type="ECO:0000313" key="25">
    <source>
        <dbReference type="EMBL" id="KAB0802038.1"/>
    </source>
</evidence>
<dbReference type="GO" id="GO:0005886">
    <property type="term" value="C:plasma membrane"/>
    <property type="evidence" value="ECO:0007669"/>
    <property type="project" value="TreeGrafter"/>
</dbReference>
<keyword evidence="7 21" id="KW-0378">Hydrolase</keyword>
<keyword evidence="23" id="KW-0472">Membrane</keyword>
<dbReference type="GO" id="GO:0008241">
    <property type="term" value="F:peptidyl-dipeptidase activity"/>
    <property type="evidence" value="ECO:0007669"/>
    <property type="project" value="UniProtKB-EC"/>
</dbReference>
<evidence type="ECO:0000256" key="5">
    <source>
        <dbReference type="ARBA" id="ARBA00022723"/>
    </source>
</evidence>
<feature type="transmembrane region" description="Helical" evidence="23">
    <location>
        <begin position="2376"/>
        <end position="2398"/>
    </location>
</feature>
<dbReference type="EC" id="3.4.-.-" evidence="21"/>
<evidence type="ECO:0000256" key="6">
    <source>
        <dbReference type="ARBA" id="ARBA00022729"/>
    </source>
</evidence>
<dbReference type="SUPFAM" id="SSF55486">
    <property type="entry name" value="Metalloproteases ('zincins'), catalytic domain"/>
    <property type="match status" value="4"/>
</dbReference>
<keyword evidence="26" id="KW-1185">Reference proteome</keyword>
<feature type="disulfide bond" evidence="18 20">
    <location>
        <begin position="934"/>
        <end position="952"/>
    </location>
</feature>
<evidence type="ECO:0000256" key="8">
    <source>
        <dbReference type="ARBA" id="ARBA00022833"/>
    </source>
</evidence>
<protein>
    <recommendedName>
        <fullName evidence="13 21">Angiotensin-converting enzyme</fullName>
        <ecNumber evidence="21">3.4.-.-</ecNumber>
    </recommendedName>
</protein>
<feature type="active site" description="Proton acceptor 1" evidence="14">
    <location>
        <position position="966"/>
    </location>
</feature>
<comment type="cofactor">
    <cofactor evidence="1">
        <name>Zn(2+)</name>
        <dbReference type="ChEBI" id="CHEBI:29105"/>
    </cofactor>
</comment>
<evidence type="ECO:0000256" key="24">
    <source>
        <dbReference type="SAM" id="SignalP"/>
    </source>
</evidence>
<evidence type="ECO:0000256" key="4">
    <source>
        <dbReference type="ARBA" id="ARBA00022670"/>
    </source>
</evidence>
<feature type="coiled-coil region" evidence="22">
    <location>
        <begin position="1233"/>
        <end position="1260"/>
    </location>
</feature>
<keyword evidence="6 24" id="KW-0732">Signal</keyword>
<keyword evidence="8 17" id="KW-0862">Zinc</keyword>
<evidence type="ECO:0000256" key="14">
    <source>
        <dbReference type="PIRSR" id="PIRSR601548-1"/>
    </source>
</evidence>
<evidence type="ECO:0000256" key="9">
    <source>
        <dbReference type="ARBA" id="ARBA00023049"/>
    </source>
</evidence>
<evidence type="ECO:0000256" key="19">
    <source>
        <dbReference type="PIRSR" id="PIRSR601548-8"/>
    </source>
</evidence>
<evidence type="ECO:0000256" key="10">
    <source>
        <dbReference type="ARBA" id="ARBA00023157"/>
    </source>
</evidence>
<proteinExistence type="inferred from homology"/>
<dbReference type="PRINTS" id="PR00791">
    <property type="entry name" value="PEPDIPTASEA"/>
</dbReference>
<feature type="binding site" evidence="19">
    <location>
        <position position="965"/>
    </location>
    <ligand>
        <name>Zn(2+)</name>
        <dbReference type="ChEBI" id="CHEBI:29105"/>
        <label>2</label>
        <note>catalytic</note>
    </ligand>
</feature>
<evidence type="ECO:0000256" key="7">
    <source>
        <dbReference type="ARBA" id="ARBA00022801"/>
    </source>
</evidence>
<name>A0A5N4AXR5_PHOPY</name>
<dbReference type="FunFam" id="1.10.1370.30:FF:000004">
    <property type="entry name" value="Angiotensin-converting enzyme"/>
    <property type="match status" value="3"/>
</dbReference>
<comment type="caution">
    <text evidence="20">Lacks conserved residue(s) required for the propagation of feature annotation.</text>
</comment>
<keyword evidence="9 21" id="KW-0482">Metalloprotease</keyword>
<gene>
    <name evidence="25" type="ORF">PPYR_04224</name>
</gene>
<feature type="disulfide bond" evidence="20">
    <location>
        <begin position="2107"/>
        <end position="2125"/>
    </location>
</feature>
<dbReference type="Proteomes" id="UP000327044">
    <property type="component" value="Unassembled WGS sequence"/>
</dbReference>
<organism evidence="25 26">
    <name type="scientific">Photinus pyralis</name>
    <name type="common">Common eastern firefly</name>
    <name type="synonym">Lampyris pyralis</name>
    <dbReference type="NCBI Taxonomy" id="7054"/>
    <lineage>
        <taxon>Eukaryota</taxon>
        <taxon>Metazoa</taxon>
        <taxon>Ecdysozoa</taxon>
        <taxon>Arthropoda</taxon>
        <taxon>Hexapoda</taxon>
        <taxon>Insecta</taxon>
        <taxon>Pterygota</taxon>
        <taxon>Neoptera</taxon>
        <taxon>Endopterygota</taxon>
        <taxon>Coleoptera</taxon>
        <taxon>Polyphaga</taxon>
        <taxon>Elateriformia</taxon>
        <taxon>Elateroidea</taxon>
        <taxon>Lampyridae</taxon>
        <taxon>Lampyrinae</taxon>
        <taxon>Photinus</taxon>
    </lineage>
</organism>
<feature type="binding site" evidence="19">
    <location>
        <position position="993"/>
    </location>
    <ligand>
        <name>Zn(2+)</name>
        <dbReference type="ChEBI" id="CHEBI:29105"/>
        <label>2</label>
        <note>catalytic</note>
    </ligand>
</feature>
<feature type="active site" description="Proton donor 1" evidence="15">
    <location>
        <position position="509"/>
    </location>
</feature>
<evidence type="ECO:0000256" key="20">
    <source>
        <dbReference type="PROSITE-ProRule" id="PRU01355"/>
    </source>
</evidence>
<evidence type="ECO:0000256" key="16">
    <source>
        <dbReference type="PIRSR" id="PIRSR601548-2"/>
    </source>
</evidence>
<keyword evidence="3 21" id="KW-0121">Carboxypeptidase</keyword>
<feature type="disulfide bond" evidence="20">
    <location>
        <begin position="534"/>
        <end position="552"/>
    </location>
</feature>
<feature type="active site" description="Proton acceptor 2" evidence="15">
    <location>
        <position position="966"/>
    </location>
</feature>
<feature type="binding site" evidence="17">
    <location>
        <position position="993"/>
    </location>
    <ligand>
        <name>Zn(2+)</name>
        <dbReference type="ChEBI" id="CHEBI:29105"/>
        <label>1</label>
        <note>catalytic</note>
    </ligand>
</feature>
<feature type="chain" id="PRO_5024466920" description="Angiotensin-converting enzyme" evidence="24">
    <location>
        <begin position="20"/>
        <end position="2406"/>
    </location>
</feature>
<feature type="active site" description="Proton acceptor 1" evidence="15">
    <location>
        <position position="380"/>
    </location>
</feature>